<protein>
    <submittedName>
        <fullName evidence="1">Uncharacterized protein</fullName>
    </submittedName>
</protein>
<dbReference type="InterPro" id="IPR011042">
    <property type="entry name" value="6-blade_b-propeller_TolB-like"/>
</dbReference>
<dbReference type="Gene3D" id="2.120.10.30">
    <property type="entry name" value="TolB, C-terminal domain"/>
    <property type="match status" value="1"/>
</dbReference>
<evidence type="ECO:0000313" key="1">
    <source>
        <dbReference type="EMBL" id="KAL0639970.1"/>
    </source>
</evidence>
<sequence>MPSVLSSNQVRFTLLATLAAFLYRALTQRAPLLFLSTPPALPSPNTCNIHHQPILQNCEDFTHVQGTPYIFFSCDRARREWSHAFSSFPGAAPIGEIYLWNYESPSTAPVLVSGHVTLGADFHPLGLSAVALEEGKVRVFVTNQAKVRARVEILDVELETGKSNHVKTVVNAKIHSPNGITAYNSTSFYLSNDFFMARRWSTALLLEAVLGIPGGQVIYVSLPPSSFTEEKQDQQYEAKIYSIAHVCFANGLAFDPRESHLYVTSSTHGIYTYSLPSPSEPWLAHPHSFHRTPFAPDNIFFSHAQKKLYVSGTPSVSAIATAMMSPSAPGAPSWTVELLPGLPRMGEVEESVLKREKAFRAVDLANRPLRMEERRWRSVFMDDGSTFGGVSTGGVVDSKGTYVGVSMVREGVVICGEILERRGSLPKEEVTENKDEL</sequence>
<accession>A0ABR3GVY5</accession>
<dbReference type="PANTHER" id="PTHR11799:SF30">
    <property type="entry name" value="SERUM PARAOXONASE_ARYLESTERASE 2"/>
    <property type="match status" value="1"/>
</dbReference>
<dbReference type="PANTHER" id="PTHR11799">
    <property type="entry name" value="PARAOXONASE"/>
    <property type="match status" value="1"/>
</dbReference>
<organism evidence="1 2">
    <name type="scientific">Discina gigas</name>
    <dbReference type="NCBI Taxonomy" id="1032678"/>
    <lineage>
        <taxon>Eukaryota</taxon>
        <taxon>Fungi</taxon>
        <taxon>Dikarya</taxon>
        <taxon>Ascomycota</taxon>
        <taxon>Pezizomycotina</taxon>
        <taxon>Pezizomycetes</taxon>
        <taxon>Pezizales</taxon>
        <taxon>Discinaceae</taxon>
        <taxon>Discina</taxon>
    </lineage>
</organism>
<dbReference type="InterPro" id="IPR051288">
    <property type="entry name" value="Serum_paraoxonase/arylesterase"/>
</dbReference>
<comment type="caution">
    <text evidence="1">The sequence shown here is derived from an EMBL/GenBank/DDBJ whole genome shotgun (WGS) entry which is preliminary data.</text>
</comment>
<evidence type="ECO:0000313" key="2">
    <source>
        <dbReference type="Proteomes" id="UP001447188"/>
    </source>
</evidence>
<dbReference type="SUPFAM" id="SSF63829">
    <property type="entry name" value="Calcium-dependent phosphotriesterase"/>
    <property type="match status" value="1"/>
</dbReference>
<dbReference type="EMBL" id="JBBBZM010000007">
    <property type="protein sequence ID" value="KAL0639970.1"/>
    <property type="molecule type" value="Genomic_DNA"/>
</dbReference>
<reference evidence="1 2" key="1">
    <citation type="submission" date="2024-02" db="EMBL/GenBank/DDBJ databases">
        <title>Discinaceae phylogenomics.</title>
        <authorList>
            <person name="Dirks A.C."/>
            <person name="James T.Y."/>
        </authorList>
    </citation>
    <scope>NUCLEOTIDE SEQUENCE [LARGE SCALE GENOMIC DNA]</scope>
    <source>
        <strain evidence="1 2">ACD0624</strain>
    </source>
</reference>
<name>A0ABR3GVY5_9PEZI</name>
<keyword evidence="2" id="KW-1185">Reference proteome</keyword>
<dbReference type="Proteomes" id="UP001447188">
    <property type="component" value="Unassembled WGS sequence"/>
</dbReference>
<proteinExistence type="predicted"/>
<gene>
    <name evidence="1" type="ORF">Q9L58_001062</name>
</gene>